<dbReference type="GO" id="GO:0043856">
    <property type="term" value="F:anti-sigma factor antagonist activity"/>
    <property type="evidence" value="ECO:0007669"/>
    <property type="project" value="InterPro"/>
</dbReference>
<dbReference type="NCBIfam" id="TIGR00377">
    <property type="entry name" value="ant_ant_sig"/>
    <property type="match status" value="1"/>
</dbReference>
<dbReference type="CDD" id="cd07043">
    <property type="entry name" value="STAS_anti-anti-sigma_factors"/>
    <property type="match status" value="1"/>
</dbReference>
<evidence type="ECO:0000256" key="1">
    <source>
        <dbReference type="ARBA" id="ARBA00009013"/>
    </source>
</evidence>
<evidence type="ECO:0000259" key="3">
    <source>
        <dbReference type="PROSITE" id="PS50801"/>
    </source>
</evidence>
<dbReference type="STRING" id="1915400.FM21_20430"/>
<comment type="caution">
    <text evidence="4">The sequence shown here is derived from an EMBL/GenBank/DDBJ whole genome shotgun (WGS) entry which is preliminary data.</text>
</comment>
<dbReference type="SUPFAM" id="SSF52091">
    <property type="entry name" value="SpoIIaa-like"/>
    <property type="match status" value="1"/>
</dbReference>
<reference evidence="4 5" key="1">
    <citation type="submission" date="2014-05" db="EMBL/GenBank/DDBJ databases">
        <title>Complete genome sequence of the Streptomyces mutabilis TRM45540.</title>
        <authorList>
            <person name="Luo X."/>
            <person name="Zhang L."/>
        </authorList>
    </citation>
    <scope>NUCLEOTIDE SEQUENCE [LARGE SCALE GENOMIC DNA]</scope>
    <source>
        <strain evidence="4 5">TRM45540</strain>
    </source>
</reference>
<feature type="domain" description="STAS" evidence="3">
    <location>
        <begin position="18"/>
        <end position="124"/>
    </location>
</feature>
<dbReference type="PANTHER" id="PTHR33495:SF2">
    <property type="entry name" value="ANTI-SIGMA FACTOR ANTAGONIST TM_1081-RELATED"/>
    <property type="match status" value="1"/>
</dbReference>
<dbReference type="PROSITE" id="PS50801">
    <property type="entry name" value="STAS"/>
    <property type="match status" value="1"/>
</dbReference>
<dbReference type="RefSeq" id="WP_043378826.1">
    <property type="nucleotide sequence ID" value="NZ_KN039947.1"/>
</dbReference>
<evidence type="ECO:0000313" key="5">
    <source>
        <dbReference type="Proteomes" id="UP000029095"/>
    </source>
</evidence>
<keyword evidence="5" id="KW-1185">Reference proteome</keyword>
<dbReference type="AlphaFoldDB" id="A0A086MWC9"/>
<proteinExistence type="inferred from homology"/>
<comment type="similarity">
    <text evidence="1 2">Belongs to the anti-sigma-factor antagonist family.</text>
</comment>
<gene>
    <name evidence="4" type="ORF">FM21_20430</name>
</gene>
<dbReference type="InterPro" id="IPR058548">
    <property type="entry name" value="MlaB-like_STAS"/>
</dbReference>
<dbReference type="InterPro" id="IPR002645">
    <property type="entry name" value="STAS_dom"/>
</dbReference>
<sequence>MSPPPLDVLRRERGPHALVALSGEIDLTTVPLARSALLQCLDDRTRTVDVDLSAVTFCDVSGLNLFLEMARLTERSGAPMCLHQPPRSLVRLTEITGSGDLLPFVRPGPRSSHAGQAAVEGAVS</sequence>
<dbReference type="PANTHER" id="PTHR33495">
    <property type="entry name" value="ANTI-SIGMA FACTOR ANTAGONIST TM_1081-RELATED-RELATED"/>
    <property type="match status" value="1"/>
</dbReference>
<name>A0A086MWC9_9ACTN</name>
<evidence type="ECO:0000256" key="2">
    <source>
        <dbReference type="RuleBase" id="RU003749"/>
    </source>
</evidence>
<dbReference type="InterPro" id="IPR036513">
    <property type="entry name" value="STAS_dom_sf"/>
</dbReference>
<protein>
    <recommendedName>
        <fullName evidence="2">Anti-sigma factor antagonist</fullName>
    </recommendedName>
</protein>
<organism evidence="4 5">
    <name type="scientific">Streptomyces mutabilis</name>
    <dbReference type="NCBI Taxonomy" id="67332"/>
    <lineage>
        <taxon>Bacteria</taxon>
        <taxon>Bacillati</taxon>
        <taxon>Actinomycetota</taxon>
        <taxon>Actinomycetes</taxon>
        <taxon>Kitasatosporales</taxon>
        <taxon>Streptomycetaceae</taxon>
        <taxon>Streptomyces</taxon>
    </lineage>
</organism>
<evidence type="ECO:0000313" key="4">
    <source>
        <dbReference type="EMBL" id="KFG73197.1"/>
    </source>
</evidence>
<dbReference type="InterPro" id="IPR003658">
    <property type="entry name" value="Anti-sigma_ant"/>
</dbReference>
<dbReference type="Pfam" id="PF13466">
    <property type="entry name" value="STAS_2"/>
    <property type="match status" value="1"/>
</dbReference>
<accession>A0A086MWC9</accession>
<dbReference type="HOGENOM" id="CLU_115403_3_4_11"/>
<dbReference type="Proteomes" id="UP000029095">
    <property type="component" value="Unassembled WGS sequence"/>
</dbReference>
<dbReference type="EMBL" id="JNFQ01000002">
    <property type="protein sequence ID" value="KFG73197.1"/>
    <property type="molecule type" value="Genomic_DNA"/>
</dbReference>
<dbReference type="Gene3D" id="3.30.750.24">
    <property type="entry name" value="STAS domain"/>
    <property type="match status" value="1"/>
</dbReference>